<sequence>MALSAVYVTNAPGGIITQSSINAGVQAIVRVPVDTGYGDIVAFHWGPTLQLERAYTTAAFPNYTWVIDIASDFPIAESLSDGSYIVDYSITDFVGNETTSPATDITVEGSDISNPVYLAPVVNTTPSNIVNQATWQAGFTVTVPAQAAIIAGDVITLYSRINGVATVIGTATAAAGATTVDVAASTPAFTGINGVTGFFYYTDTRSGALLGTSSSQQVYIDVVPPPGNLTHT</sequence>
<evidence type="ECO:0000313" key="1">
    <source>
        <dbReference type="EMBL" id="XBS69267.1"/>
    </source>
</evidence>
<protein>
    <submittedName>
        <fullName evidence="1">Uncharacterized protein</fullName>
    </submittedName>
</protein>
<dbReference type="AlphaFoldDB" id="A0AAU7Q988"/>
<organism evidence="1">
    <name type="scientific">Acerihabitans sp. KWT182</name>
    <dbReference type="NCBI Taxonomy" id="3157919"/>
    <lineage>
        <taxon>Bacteria</taxon>
        <taxon>Pseudomonadati</taxon>
        <taxon>Pseudomonadota</taxon>
        <taxon>Gammaproteobacteria</taxon>
        <taxon>Enterobacterales</taxon>
        <taxon>Pectobacteriaceae</taxon>
        <taxon>Acerihabitans</taxon>
    </lineage>
</organism>
<name>A0AAU7Q988_9GAMM</name>
<dbReference type="EMBL" id="CP157947">
    <property type="protein sequence ID" value="XBS69267.1"/>
    <property type="molecule type" value="Genomic_DNA"/>
</dbReference>
<reference evidence="1" key="1">
    <citation type="submission" date="2024-06" db="EMBL/GenBank/DDBJ databases">
        <authorList>
            <person name="Coelho C."/>
            <person name="Bento M."/>
            <person name="Garcia E."/>
            <person name="Camelo A."/>
            <person name="Brandao I."/>
            <person name="Espirito Santo C."/>
            <person name="Trovao J."/>
            <person name="Verissimo A."/>
            <person name="Costa J."/>
            <person name="Tiago I."/>
        </authorList>
    </citation>
    <scope>NUCLEOTIDE SEQUENCE</scope>
    <source>
        <strain evidence="1">KWT182</strain>
    </source>
</reference>
<gene>
    <name evidence="1" type="ORF">ABK905_22880</name>
</gene>
<proteinExistence type="predicted"/>
<accession>A0AAU7Q988</accession>